<dbReference type="PANTHER" id="PTHR47074">
    <property type="entry name" value="BNAC02G40300D PROTEIN"/>
    <property type="match status" value="1"/>
</dbReference>
<keyword evidence="1" id="KW-0812">Transmembrane</keyword>
<organism evidence="4 5">
    <name type="scientific">Cannabis sativa</name>
    <name type="common">Hemp</name>
    <name type="synonym">Marijuana</name>
    <dbReference type="NCBI Taxonomy" id="3483"/>
    <lineage>
        <taxon>Eukaryota</taxon>
        <taxon>Viridiplantae</taxon>
        <taxon>Streptophyta</taxon>
        <taxon>Embryophyta</taxon>
        <taxon>Tracheophyta</taxon>
        <taxon>Spermatophyta</taxon>
        <taxon>Magnoliopsida</taxon>
        <taxon>eudicotyledons</taxon>
        <taxon>Gunneridae</taxon>
        <taxon>Pentapetalae</taxon>
        <taxon>rosids</taxon>
        <taxon>fabids</taxon>
        <taxon>Rosales</taxon>
        <taxon>Cannabaceae</taxon>
        <taxon>Cannabis</taxon>
    </lineage>
</organism>
<dbReference type="InterPro" id="IPR002156">
    <property type="entry name" value="RNaseH_domain"/>
</dbReference>
<dbReference type="GO" id="GO:0003676">
    <property type="term" value="F:nucleic acid binding"/>
    <property type="evidence" value="ECO:0007669"/>
    <property type="project" value="InterPro"/>
</dbReference>
<evidence type="ECO:0000256" key="1">
    <source>
        <dbReference type="SAM" id="Phobius"/>
    </source>
</evidence>
<dbReference type="Proteomes" id="UP000525078">
    <property type="component" value="Unassembled WGS sequence"/>
</dbReference>
<evidence type="ECO:0000256" key="2">
    <source>
        <dbReference type="SAM" id="SignalP"/>
    </source>
</evidence>
<dbReference type="SUPFAM" id="SSF53098">
    <property type="entry name" value="Ribonuclease H-like"/>
    <property type="match status" value="1"/>
</dbReference>
<dbReference type="PANTHER" id="PTHR47074:SF48">
    <property type="entry name" value="POLYNUCLEOTIDYL TRANSFERASE, RIBONUCLEASE H-LIKE SUPERFAMILY PROTEIN"/>
    <property type="match status" value="1"/>
</dbReference>
<reference evidence="4 5" key="1">
    <citation type="journal article" date="2020" name="bioRxiv">
        <title>Sequence and annotation of 42 cannabis genomes reveals extensive copy number variation in cannabinoid synthesis and pathogen resistance genes.</title>
        <authorList>
            <person name="Mckernan K.J."/>
            <person name="Helbert Y."/>
            <person name="Kane L.T."/>
            <person name="Ebling H."/>
            <person name="Zhang L."/>
            <person name="Liu B."/>
            <person name="Eaton Z."/>
            <person name="Mclaughlin S."/>
            <person name="Kingan S."/>
            <person name="Baybayan P."/>
            <person name="Concepcion G."/>
            <person name="Jordan M."/>
            <person name="Riva A."/>
            <person name="Barbazuk W."/>
            <person name="Harkins T."/>
        </authorList>
    </citation>
    <scope>NUCLEOTIDE SEQUENCE [LARGE SCALE GENOMIC DNA]</scope>
    <source>
        <strain evidence="5">cv. Jamaican Lion 4</strain>
        <tissue evidence="4">Leaf</tissue>
    </source>
</reference>
<dbReference type="Gene3D" id="3.30.420.10">
    <property type="entry name" value="Ribonuclease H-like superfamily/Ribonuclease H"/>
    <property type="match status" value="1"/>
</dbReference>
<dbReference type="GO" id="GO:0004523">
    <property type="term" value="F:RNA-DNA hybrid ribonuclease activity"/>
    <property type="evidence" value="ECO:0007669"/>
    <property type="project" value="InterPro"/>
</dbReference>
<proteinExistence type="predicted"/>
<keyword evidence="1" id="KW-0472">Membrane</keyword>
<evidence type="ECO:0000259" key="3">
    <source>
        <dbReference type="Pfam" id="PF13456"/>
    </source>
</evidence>
<accession>A0A7J6EW63</accession>
<dbReference type="EMBL" id="JAATIP010000187">
    <property type="protein sequence ID" value="KAF4361910.1"/>
    <property type="molecule type" value="Genomic_DNA"/>
</dbReference>
<comment type="caution">
    <text evidence="4">The sequence shown here is derived from an EMBL/GenBank/DDBJ whole genome shotgun (WGS) entry which is preliminary data.</text>
</comment>
<dbReference type="CDD" id="cd06222">
    <property type="entry name" value="RNase_H_like"/>
    <property type="match status" value="1"/>
</dbReference>
<feature type="chain" id="PRO_5029539873" description="RNase H type-1 domain-containing protein" evidence="2">
    <location>
        <begin position="27"/>
        <end position="422"/>
    </location>
</feature>
<dbReference type="InterPro" id="IPR052929">
    <property type="entry name" value="RNase_H-like_EbsB-rel"/>
</dbReference>
<evidence type="ECO:0000313" key="5">
    <source>
        <dbReference type="Proteomes" id="UP000525078"/>
    </source>
</evidence>
<dbReference type="AlphaFoldDB" id="A0A7J6EW63"/>
<dbReference type="InterPro" id="IPR036397">
    <property type="entry name" value="RNaseH_sf"/>
</dbReference>
<sequence>MHFPLISRASSLFNAISLSHLHLILAAPSNQHLISLANISSLRFSNRFSISKPTVILLLYLSKPKIIITLQRRFQTVLPSCEMMVQTLIHSSRRLFFSRYYSLFFLSIFTYIYAFSISVCTPVSNFAENPSTLTYHFAMASSSTNPNPITALDDEDSLMLKTCNKLLTNSFTLTLLIQALFNPHPLEYHQILLPPMLLHCSLSDPLPPSSLILSRSQPILTKAKIWNTRNSNLFKKNYTTNNVEEFVVNYLQEYKEAQHSQQHDSQLSEVSLIPQSTHQLRPPPLFPETTALFVDAATDQPRSLTGAGFVLKRGPQTVLASNFSRIPGVVSPIFSEGQALVQSLTWCLESQFTPQVVFSDCLNLVSKVNGDWQDNSALSGLVSRIRLLFSNFPGASLQFIPRQFNMDAHNCAREALRFRDVS</sequence>
<keyword evidence="1" id="KW-1133">Transmembrane helix</keyword>
<dbReference type="Pfam" id="PF13456">
    <property type="entry name" value="RVT_3"/>
    <property type="match status" value="1"/>
</dbReference>
<gene>
    <name evidence="4" type="ORF">F8388_005646</name>
</gene>
<feature type="domain" description="RNase H type-1" evidence="3">
    <location>
        <begin position="294"/>
        <end position="415"/>
    </location>
</feature>
<dbReference type="InterPro" id="IPR012337">
    <property type="entry name" value="RNaseH-like_sf"/>
</dbReference>
<dbReference type="InterPro" id="IPR044730">
    <property type="entry name" value="RNase_H-like_dom_plant"/>
</dbReference>
<name>A0A7J6EW63_CANSA</name>
<feature type="transmembrane region" description="Helical" evidence="1">
    <location>
        <begin position="100"/>
        <end position="119"/>
    </location>
</feature>
<feature type="signal peptide" evidence="2">
    <location>
        <begin position="1"/>
        <end position="26"/>
    </location>
</feature>
<keyword evidence="2" id="KW-0732">Signal</keyword>
<protein>
    <recommendedName>
        <fullName evidence="3">RNase H type-1 domain-containing protein</fullName>
    </recommendedName>
</protein>
<evidence type="ECO:0000313" key="4">
    <source>
        <dbReference type="EMBL" id="KAF4361910.1"/>
    </source>
</evidence>